<dbReference type="RefSeq" id="WP_109457872.1">
    <property type="nucleotide sequence ID" value="NZ_QFBC01000003.1"/>
</dbReference>
<feature type="compositionally biased region" description="Basic and acidic residues" evidence="1">
    <location>
        <begin position="11"/>
        <end position="26"/>
    </location>
</feature>
<gene>
    <name evidence="3" type="ORF">DEM27_08905</name>
</gene>
<dbReference type="OrthoDB" id="7916429at2"/>
<dbReference type="Proteomes" id="UP000245252">
    <property type="component" value="Unassembled WGS sequence"/>
</dbReference>
<dbReference type="Pfam" id="PF04972">
    <property type="entry name" value="BON"/>
    <property type="match status" value="1"/>
</dbReference>
<accession>A0A2U2DT82</accession>
<proteinExistence type="predicted"/>
<feature type="region of interest" description="Disordered" evidence="1">
    <location>
        <begin position="1"/>
        <end position="95"/>
    </location>
</feature>
<dbReference type="Gene3D" id="3.30.1340.30">
    <property type="match status" value="1"/>
</dbReference>
<organism evidence="3 4">
    <name type="scientific">Metarhizobium album</name>
    <dbReference type="NCBI Taxonomy" id="2182425"/>
    <lineage>
        <taxon>Bacteria</taxon>
        <taxon>Pseudomonadati</taxon>
        <taxon>Pseudomonadota</taxon>
        <taxon>Alphaproteobacteria</taxon>
        <taxon>Hyphomicrobiales</taxon>
        <taxon>Rhizobiaceae</taxon>
        <taxon>Metarhizobium</taxon>
    </lineage>
</organism>
<name>A0A2U2DT82_9HYPH</name>
<comment type="caution">
    <text evidence="3">The sequence shown here is derived from an EMBL/GenBank/DDBJ whole genome shotgun (WGS) entry which is preliminary data.</text>
</comment>
<sequence length="167" mass="18261">MTATFKNSRLPSREEDYGDYETRDVDAGWPYKDGPEPGVVPVGENPDYGNDPAPADDDPNTGYRLSGTDDDGRQKPLRDAILPSTDGRESEDDLEERVTESIATLDDVATQAIDVHAEGHTVTLEGDVDDIYQARRVELAAMSVDGVHQVRNNLNLLGVDATMPEDD</sequence>
<feature type="compositionally biased region" description="Polar residues" evidence="1">
    <location>
        <begin position="1"/>
        <end position="10"/>
    </location>
</feature>
<dbReference type="PROSITE" id="PS50914">
    <property type="entry name" value="BON"/>
    <property type="match status" value="1"/>
</dbReference>
<dbReference type="InterPro" id="IPR007055">
    <property type="entry name" value="BON_dom"/>
</dbReference>
<evidence type="ECO:0000313" key="4">
    <source>
        <dbReference type="Proteomes" id="UP000245252"/>
    </source>
</evidence>
<keyword evidence="4" id="KW-1185">Reference proteome</keyword>
<dbReference type="AlphaFoldDB" id="A0A2U2DT82"/>
<dbReference type="EMBL" id="QFBC01000003">
    <property type="protein sequence ID" value="PWE56497.1"/>
    <property type="molecule type" value="Genomic_DNA"/>
</dbReference>
<feature type="domain" description="BON" evidence="2">
    <location>
        <begin position="90"/>
        <end position="158"/>
    </location>
</feature>
<evidence type="ECO:0000259" key="2">
    <source>
        <dbReference type="PROSITE" id="PS50914"/>
    </source>
</evidence>
<evidence type="ECO:0000313" key="3">
    <source>
        <dbReference type="EMBL" id="PWE56497.1"/>
    </source>
</evidence>
<protein>
    <recommendedName>
        <fullName evidence="2">BON domain-containing protein</fullName>
    </recommendedName>
</protein>
<evidence type="ECO:0000256" key="1">
    <source>
        <dbReference type="SAM" id="MobiDB-lite"/>
    </source>
</evidence>
<feature type="compositionally biased region" description="Low complexity" evidence="1">
    <location>
        <begin position="36"/>
        <end position="53"/>
    </location>
</feature>
<reference evidence="3 4" key="1">
    <citation type="submission" date="2018-05" db="EMBL/GenBank/DDBJ databases">
        <title>The draft genome of strain NS-104.</title>
        <authorList>
            <person name="Hang P."/>
            <person name="Jiang J."/>
        </authorList>
    </citation>
    <scope>NUCLEOTIDE SEQUENCE [LARGE SCALE GENOMIC DNA]</scope>
    <source>
        <strain evidence="3 4">NS-104</strain>
    </source>
</reference>